<dbReference type="InterPro" id="IPR007863">
    <property type="entry name" value="Peptidase_M16_C"/>
</dbReference>
<keyword evidence="10" id="KW-1185">Reference proteome</keyword>
<feature type="chain" id="PRO_5004082248" evidence="6">
    <location>
        <begin position="20"/>
        <end position="445"/>
    </location>
</feature>
<dbReference type="PATRIC" id="fig|1279009.4.peg.3561"/>
<keyword evidence="4" id="KW-0862">Zinc</keyword>
<evidence type="ECO:0000313" key="10">
    <source>
        <dbReference type="Proteomes" id="UP000011910"/>
    </source>
</evidence>
<dbReference type="EMBL" id="AODQ01000122">
    <property type="protein sequence ID" value="EMR01359.1"/>
    <property type="molecule type" value="Genomic_DNA"/>
</dbReference>
<evidence type="ECO:0000256" key="6">
    <source>
        <dbReference type="SAM" id="SignalP"/>
    </source>
</evidence>
<dbReference type="GO" id="GO:0006508">
    <property type="term" value="P:proteolysis"/>
    <property type="evidence" value="ECO:0007669"/>
    <property type="project" value="UniProtKB-KW"/>
</dbReference>
<dbReference type="EC" id="3.4.24.55" evidence="9"/>
<evidence type="ECO:0000256" key="4">
    <source>
        <dbReference type="ARBA" id="ARBA00022833"/>
    </source>
</evidence>
<dbReference type="AlphaFoldDB" id="M7NSB3"/>
<dbReference type="Proteomes" id="UP000011910">
    <property type="component" value="Unassembled WGS sequence"/>
</dbReference>
<dbReference type="Pfam" id="PF05193">
    <property type="entry name" value="Peptidase_M16_C"/>
    <property type="match status" value="1"/>
</dbReference>
<sequence>MKRSALLLVCMLLAGMVQGQSTKIKFEEYDLPNGLHVILHEDKTTPIVAVTVMYHVGSKNEQAGRTGFAHFFEHLLFEGTENVERGKFMGIVKEAGGALNANTNQDRTFYYQILPSNQLELGLYLESERLLHAKIDKQGVETQREVVKEEKRQRIDNVPYMTFQENIFKRAFKDHPYKWTPIGSMEDLNAAQLNEFMAFYKEYYVPNNAVLSIAGDINIAETKELINRYFGEIPKGKTPYRPKVEEPALTVQQKDTIYDNIQLPAVFQAYRMPGQGTPDYYALNMLTTLLSGGPSARMQKQLVEKDQKALQVVAFPYALEDHGLFITLGLVNMGVELSDLENSMNREIERAQQELISEQEFQKVFNQIESQFVTGNARIAGIAESLANYHMYYGDANLINTEIDRYRKVTREDIRRVAQQYLTPTNSVVLYYLPKSQQPANQTSN</sequence>
<dbReference type="PANTHER" id="PTHR43690:SF17">
    <property type="entry name" value="PROTEIN YHJJ"/>
    <property type="match status" value="1"/>
</dbReference>
<accession>M7NSB3</accession>
<dbReference type="Pfam" id="PF00675">
    <property type="entry name" value="Peptidase_M16"/>
    <property type="match status" value="1"/>
</dbReference>
<keyword evidence="3 9" id="KW-0378">Hydrolase</keyword>
<dbReference type="OrthoDB" id="9811314at2"/>
<dbReference type="InterPro" id="IPR011765">
    <property type="entry name" value="Pept_M16_N"/>
</dbReference>
<evidence type="ECO:0000259" key="7">
    <source>
        <dbReference type="Pfam" id="PF00675"/>
    </source>
</evidence>
<dbReference type="STRING" id="1279009.ADICEAN_03516"/>
<dbReference type="eggNOG" id="COG0612">
    <property type="taxonomic scope" value="Bacteria"/>
</dbReference>
<dbReference type="GO" id="GO:0046872">
    <property type="term" value="F:metal ion binding"/>
    <property type="evidence" value="ECO:0007669"/>
    <property type="project" value="InterPro"/>
</dbReference>
<dbReference type="Gene3D" id="3.30.830.10">
    <property type="entry name" value="Metalloenzyme, LuxS/M16 peptidase-like"/>
    <property type="match status" value="2"/>
</dbReference>
<evidence type="ECO:0000256" key="5">
    <source>
        <dbReference type="ARBA" id="ARBA00023049"/>
    </source>
</evidence>
<comment type="caution">
    <text evidence="9">The sequence shown here is derived from an EMBL/GenBank/DDBJ whole genome shotgun (WGS) entry which is preliminary data.</text>
</comment>
<organism evidence="9 10">
    <name type="scientific">Cesiribacter andamanensis AMV16</name>
    <dbReference type="NCBI Taxonomy" id="1279009"/>
    <lineage>
        <taxon>Bacteria</taxon>
        <taxon>Pseudomonadati</taxon>
        <taxon>Bacteroidota</taxon>
        <taxon>Cytophagia</taxon>
        <taxon>Cytophagales</taxon>
        <taxon>Cesiribacteraceae</taxon>
        <taxon>Cesiribacter</taxon>
    </lineage>
</organism>
<dbReference type="SUPFAM" id="SSF63411">
    <property type="entry name" value="LuxS/MPP-like metallohydrolase"/>
    <property type="match status" value="2"/>
</dbReference>
<name>M7NSB3_9BACT</name>
<dbReference type="GO" id="GO:0004222">
    <property type="term" value="F:metalloendopeptidase activity"/>
    <property type="evidence" value="ECO:0007669"/>
    <property type="project" value="UniProtKB-EC"/>
</dbReference>
<feature type="domain" description="Peptidase M16 N-terminal" evidence="7">
    <location>
        <begin position="37"/>
        <end position="178"/>
    </location>
</feature>
<feature type="domain" description="Peptidase M16 C-terminal" evidence="8">
    <location>
        <begin position="193"/>
        <end position="367"/>
    </location>
</feature>
<keyword evidence="2 9" id="KW-0645">Protease</keyword>
<keyword evidence="6" id="KW-0732">Signal</keyword>
<evidence type="ECO:0000259" key="8">
    <source>
        <dbReference type="Pfam" id="PF05193"/>
    </source>
</evidence>
<gene>
    <name evidence="9" type="primary">ptrA_3</name>
    <name evidence="9" type="ORF">ADICEAN_03516</name>
</gene>
<feature type="signal peptide" evidence="6">
    <location>
        <begin position="1"/>
        <end position="19"/>
    </location>
</feature>
<evidence type="ECO:0000256" key="1">
    <source>
        <dbReference type="ARBA" id="ARBA00007261"/>
    </source>
</evidence>
<comment type="similarity">
    <text evidence="1">Belongs to the peptidase M16 family.</text>
</comment>
<keyword evidence="5" id="KW-0482">Metalloprotease</keyword>
<evidence type="ECO:0000313" key="9">
    <source>
        <dbReference type="EMBL" id="EMR01359.1"/>
    </source>
</evidence>
<evidence type="ECO:0000256" key="2">
    <source>
        <dbReference type="ARBA" id="ARBA00022670"/>
    </source>
</evidence>
<dbReference type="InterPro" id="IPR050626">
    <property type="entry name" value="Peptidase_M16"/>
</dbReference>
<reference evidence="9 10" key="1">
    <citation type="journal article" date="2013" name="Genome Announc.">
        <title>Draft Genome Sequence of Cesiribacter andamanensis Strain AMV16T, Isolated from a Soil Sample from a Mud Volcano in the Andaman Islands, India.</title>
        <authorList>
            <person name="Shivaji S."/>
            <person name="Ara S."/>
            <person name="Begum Z."/>
            <person name="Srinivas T.N."/>
            <person name="Singh A."/>
            <person name="Kumar Pinnaka A."/>
        </authorList>
    </citation>
    <scope>NUCLEOTIDE SEQUENCE [LARGE SCALE GENOMIC DNA]</scope>
    <source>
        <strain evidence="9 10">AMV16</strain>
    </source>
</reference>
<proteinExistence type="inferred from homology"/>
<evidence type="ECO:0000256" key="3">
    <source>
        <dbReference type="ARBA" id="ARBA00022801"/>
    </source>
</evidence>
<dbReference type="PANTHER" id="PTHR43690">
    <property type="entry name" value="NARDILYSIN"/>
    <property type="match status" value="1"/>
</dbReference>
<dbReference type="InterPro" id="IPR011249">
    <property type="entry name" value="Metalloenz_LuxS/M16"/>
</dbReference>
<protein>
    <submittedName>
        <fullName evidence="9">Protease 3</fullName>
        <ecNumber evidence="9">3.4.24.55</ecNumber>
    </submittedName>
</protein>
<dbReference type="RefSeq" id="WP_009196897.1">
    <property type="nucleotide sequence ID" value="NZ_AODQ01000122.1"/>
</dbReference>